<reference evidence="1" key="1">
    <citation type="submission" date="2021-05" db="EMBL/GenBank/DDBJ databases">
        <authorList>
            <person name="Scholz U."/>
            <person name="Mascher M."/>
            <person name="Fiebig A."/>
        </authorList>
    </citation>
    <scope>NUCLEOTIDE SEQUENCE [LARGE SCALE GENOMIC DNA]</scope>
</reference>
<organism evidence="1 2">
    <name type="scientific">Avena sativa</name>
    <name type="common">Oat</name>
    <dbReference type="NCBI Taxonomy" id="4498"/>
    <lineage>
        <taxon>Eukaryota</taxon>
        <taxon>Viridiplantae</taxon>
        <taxon>Streptophyta</taxon>
        <taxon>Embryophyta</taxon>
        <taxon>Tracheophyta</taxon>
        <taxon>Spermatophyta</taxon>
        <taxon>Magnoliopsida</taxon>
        <taxon>Liliopsida</taxon>
        <taxon>Poales</taxon>
        <taxon>Poaceae</taxon>
        <taxon>BOP clade</taxon>
        <taxon>Pooideae</taxon>
        <taxon>Poodae</taxon>
        <taxon>Poeae</taxon>
        <taxon>Poeae Chloroplast Group 1 (Aveneae type)</taxon>
        <taxon>Aveninae</taxon>
        <taxon>Avena</taxon>
    </lineage>
</organism>
<dbReference type="EnsemblPlants" id="AVESA.00010b.r2.5CG0867600.1">
    <property type="protein sequence ID" value="AVESA.00010b.r2.5CG0867600.1.CDS.1"/>
    <property type="gene ID" value="AVESA.00010b.r2.5CG0867600"/>
</dbReference>
<evidence type="ECO:0000313" key="2">
    <source>
        <dbReference type="Proteomes" id="UP001732700"/>
    </source>
</evidence>
<name>A0ACD5Y0N4_AVESA</name>
<protein>
    <submittedName>
        <fullName evidence="1">Uncharacterized protein</fullName>
    </submittedName>
</protein>
<proteinExistence type="predicted"/>
<accession>A0ACD5Y0N4</accession>
<reference evidence="1" key="2">
    <citation type="submission" date="2025-09" db="UniProtKB">
        <authorList>
            <consortium name="EnsemblPlants"/>
        </authorList>
    </citation>
    <scope>IDENTIFICATION</scope>
</reference>
<evidence type="ECO:0000313" key="1">
    <source>
        <dbReference type="EnsemblPlants" id="AVESA.00010b.r2.5CG0867600.1.CDS.1"/>
    </source>
</evidence>
<keyword evidence="2" id="KW-1185">Reference proteome</keyword>
<dbReference type="Proteomes" id="UP001732700">
    <property type="component" value="Chromosome 5C"/>
</dbReference>
<sequence length="167" mass="18131">MGFPGVVYSEIPSLLLSLLFLLAHLRRVSTWLLRLAGADVVTFDYPATTTSDDHAFADHHHHVHPASSGALLDLDEHCPAVRFDELAAADGTPLPEGCAVCLGDFRGAARVRRPRACRHVFHRGCLDRWAAHGHRTCPLCRAPLLLLPPARPSPGPVPLPVMPLHAS</sequence>